<sequence length="375" mass="40354">MKAFRDAVPDSMKLMASVKANAYGHGAVQTARVAEACGADYLGVAFLDEALELRRSGIGTPILVLGYVPAEGLELARRHDVTLALFREDILEAAAQLPAVGKRLKVHIKVDTGMGRLGKRAGGEAERFLERALKVPQLDVEGLFTHFAKADEADKTYTQLQFDRFDGIARYVRSNDLPIPLIHSANTAAGIDTPEWGGGMLRLGIGMYGLYPSAEVNRSRIDLQPVLSLKTEVVMVKTVPPGWGISYGTRYVAASEERIGTLPVGYADGFSRMLTGSAEALIRGRRVPVRGTICMDQCMVGLDAADLPGNPVQPGEEAVLIGTQGTERITAEEVAAKLGTINYEVTCMIASRVPRVYLRGGAVVEVSNPLGRETD</sequence>
<dbReference type="EC" id="5.1.1.1" evidence="4"/>
<evidence type="ECO:0000259" key="7">
    <source>
        <dbReference type="SMART" id="SM01005"/>
    </source>
</evidence>
<dbReference type="Pfam" id="PF01168">
    <property type="entry name" value="Ala_racemase_N"/>
    <property type="match status" value="1"/>
</dbReference>
<dbReference type="Gene3D" id="3.20.20.10">
    <property type="entry name" value="Alanine racemase"/>
    <property type="match status" value="1"/>
</dbReference>
<dbReference type="PANTHER" id="PTHR30511:SF0">
    <property type="entry name" value="ALANINE RACEMASE, CATABOLIC-RELATED"/>
    <property type="match status" value="1"/>
</dbReference>
<dbReference type="Proteomes" id="UP000032633">
    <property type="component" value="Chromosome"/>
</dbReference>
<feature type="domain" description="Alanine racemase C-terminal" evidence="7">
    <location>
        <begin position="226"/>
        <end position="358"/>
    </location>
</feature>
<evidence type="ECO:0000256" key="6">
    <source>
        <dbReference type="PIRSR" id="PIRSR600821-52"/>
    </source>
</evidence>
<feature type="modified residue" description="N6-(pyridoxal phosphate)lysine" evidence="4 5">
    <location>
        <position position="19"/>
    </location>
</feature>
<dbReference type="PATRIC" id="fig|1126833.4.peg.781"/>
<reference evidence="8 9" key="1">
    <citation type="journal article" date="2015" name="J. Biotechnol.">
        <title>Complete genome sequence of Paenibacillus beijingensis 7188(T) (=DSM 24997(T)), a novel rhizobacterium from jujube garden soil.</title>
        <authorList>
            <person name="Kwak Y."/>
            <person name="Shin J.H."/>
        </authorList>
    </citation>
    <scope>NUCLEOTIDE SEQUENCE [LARGE SCALE GENOMIC DNA]</scope>
    <source>
        <strain evidence="8 9">DSM 24997</strain>
    </source>
</reference>
<evidence type="ECO:0000256" key="1">
    <source>
        <dbReference type="ARBA" id="ARBA00001933"/>
    </source>
</evidence>
<dbReference type="InterPro" id="IPR009006">
    <property type="entry name" value="Ala_racemase/Decarboxylase_C"/>
</dbReference>
<feature type="active site" description="Proton acceptor; specific for L-alanine" evidence="4">
    <location>
        <position position="247"/>
    </location>
</feature>
<dbReference type="PANTHER" id="PTHR30511">
    <property type="entry name" value="ALANINE RACEMASE"/>
    <property type="match status" value="1"/>
</dbReference>
<protein>
    <recommendedName>
        <fullName evidence="4">Alanine racemase</fullName>
        <ecNumber evidence="4">5.1.1.1</ecNumber>
    </recommendedName>
</protein>
<reference evidence="9" key="2">
    <citation type="submission" date="2015-03" db="EMBL/GenBank/DDBJ databases">
        <title>Genome sequence of Paenibacillus beijingensis strain DSM 24997T.</title>
        <authorList>
            <person name="Kwak Y."/>
            <person name="Shin J.-H."/>
        </authorList>
    </citation>
    <scope>NUCLEOTIDE SEQUENCE [LARGE SCALE GENOMIC DNA]</scope>
    <source>
        <strain evidence="9">DSM 24997</strain>
    </source>
</reference>
<keyword evidence="3 4" id="KW-0413">Isomerase</keyword>
<dbReference type="SUPFAM" id="SSF50621">
    <property type="entry name" value="Alanine racemase C-terminal domain-like"/>
    <property type="match status" value="1"/>
</dbReference>
<dbReference type="SUPFAM" id="SSF51419">
    <property type="entry name" value="PLP-binding barrel"/>
    <property type="match status" value="1"/>
</dbReference>
<dbReference type="GO" id="GO:0005829">
    <property type="term" value="C:cytosol"/>
    <property type="evidence" value="ECO:0007669"/>
    <property type="project" value="TreeGrafter"/>
</dbReference>
<dbReference type="PROSITE" id="PS00395">
    <property type="entry name" value="ALANINE_RACEMASE"/>
    <property type="match status" value="1"/>
</dbReference>
<comment type="cofactor">
    <cofactor evidence="1 4 5">
        <name>pyridoxal 5'-phosphate</name>
        <dbReference type="ChEBI" id="CHEBI:597326"/>
    </cofactor>
</comment>
<dbReference type="PRINTS" id="PR00992">
    <property type="entry name" value="ALARACEMASE"/>
</dbReference>
<dbReference type="InterPro" id="IPR000821">
    <property type="entry name" value="Ala_racemase"/>
</dbReference>
<evidence type="ECO:0000313" key="9">
    <source>
        <dbReference type="Proteomes" id="UP000032633"/>
    </source>
</evidence>
<gene>
    <name evidence="8" type="ORF">VN24_03620</name>
</gene>
<comment type="similarity">
    <text evidence="4">Belongs to the alanine racemase family.</text>
</comment>
<accession>A0A0D5NRF2</accession>
<evidence type="ECO:0000313" key="8">
    <source>
        <dbReference type="EMBL" id="AJY77473.1"/>
    </source>
</evidence>
<dbReference type="GO" id="GO:0008784">
    <property type="term" value="F:alanine racemase activity"/>
    <property type="evidence" value="ECO:0007669"/>
    <property type="project" value="UniProtKB-UniRule"/>
</dbReference>
<evidence type="ECO:0000256" key="5">
    <source>
        <dbReference type="PIRSR" id="PIRSR600821-50"/>
    </source>
</evidence>
<keyword evidence="9" id="KW-1185">Reference proteome</keyword>
<feature type="binding site" evidence="4 6">
    <location>
        <position position="295"/>
    </location>
    <ligand>
        <name>substrate</name>
    </ligand>
</feature>
<organism evidence="8 9">
    <name type="scientific">Paenibacillus beijingensis</name>
    <dbReference type="NCBI Taxonomy" id="1126833"/>
    <lineage>
        <taxon>Bacteria</taxon>
        <taxon>Bacillati</taxon>
        <taxon>Bacillota</taxon>
        <taxon>Bacilli</taxon>
        <taxon>Bacillales</taxon>
        <taxon>Paenibacillaceae</taxon>
        <taxon>Paenibacillus</taxon>
    </lineage>
</organism>
<dbReference type="InterPro" id="IPR029066">
    <property type="entry name" value="PLP-binding_barrel"/>
</dbReference>
<dbReference type="GO" id="GO:0009252">
    <property type="term" value="P:peptidoglycan biosynthetic process"/>
    <property type="evidence" value="ECO:0007669"/>
    <property type="project" value="TreeGrafter"/>
</dbReference>
<dbReference type="CDD" id="cd00430">
    <property type="entry name" value="PLPDE_III_AR"/>
    <property type="match status" value="1"/>
</dbReference>
<feature type="binding site" evidence="4 6">
    <location>
        <position position="116"/>
    </location>
    <ligand>
        <name>substrate</name>
    </ligand>
</feature>
<comment type="pathway">
    <text evidence="4">Amino-acid biosynthesis; D-alanine biosynthesis; D-alanine from L-alanine: step 1/1.</text>
</comment>
<dbReference type="InterPro" id="IPR001608">
    <property type="entry name" value="Ala_racemase_N"/>
</dbReference>
<dbReference type="HOGENOM" id="CLU_028393_2_2_9"/>
<dbReference type="UniPathway" id="UPA00042">
    <property type="reaction ID" value="UER00497"/>
</dbReference>
<dbReference type="AlphaFoldDB" id="A0A0D5NRF2"/>
<dbReference type="SMART" id="SM01005">
    <property type="entry name" value="Ala_racemase_C"/>
    <property type="match status" value="1"/>
</dbReference>
<dbReference type="HAMAP" id="MF_01201">
    <property type="entry name" value="Ala_racemase"/>
    <property type="match status" value="1"/>
</dbReference>
<comment type="catalytic activity">
    <reaction evidence="4">
        <text>L-alanine = D-alanine</text>
        <dbReference type="Rhea" id="RHEA:20249"/>
        <dbReference type="ChEBI" id="CHEBI:57416"/>
        <dbReference type="ChEBI" id="CHEBI:57972"/>
        <dbReference type="EC" id="5.1.1.1"/>
    </reaction>
</comment>
<dbReference type="InterPro" id="IPR011079">
    <property type="entry name" value="Ala_racemase_C"/>
</dbReference>
<dbReference type="Gene3D" id="2.40.37.10">
    <property type="entry name" value="Lyase, Ornithine Decarboxylase, Chain A, domain 1"/>
    <property type="match status" value="1"/>
</dbReference>
<comment type="function">
    <text evidence="4">Catalyzes the interconversion of L-alanine and D-alanine. May also act on other amino acids.</text>
</comment>
<evidence type="ECO:0000256" key="2">
    <source>
        <dbReference type="ARBA" id="ARBA00022898"/>
    </source>
</evidence>
<feature type="active site" description="Proton acceptor; specific for D-alanine" evidence="4">
    <location>
        <position position="19"/>
    </location>
</feature>
<proteinExistence type="inferred from homology"/>
<dbReference type="EMBL" id="CP011058">
    <property type="protein sequence ID" value="AJY77473.1"/>
    <property type="molecule type" value="Genomic_DNA"/>
</dbReference>
<evidence type="ECO:0000256" key="4">
    <source>
        <dbReference type="HAMAP-Rule" id="MF_01201"/>
    </source>
</evidence>
<dbReference type="GO" id="GO:0030632">
    <property type="term" value="P:D-alanine biosynthetic process"/>
    <property type="evidence" value="ECO:0007669"/>
    <property type="project" value="UniProtKB-UniRule"/>
</dbReference>
<dbReference type="Pfam" id="PF00842">
    <property type="entry name" value="Ala_racemase_C"/>
    <property type="match status" value="1"/>
</dbReference>
<evidence type="ECO:0000256" key="3">
    <source>
        <dbReference type="ARBA" id="ARBA00023235"/>
    </source>
</evidence>
<dbReference type="FunFam" id="3.20.20.10:FF:000002">
    <property type="entry name" value="Alanine racemase"/>
    <property type="match status" value="1"/>
</dbReference>
<dbReference type="GO" id="GO:0030170">
    <property type="term" value="F:pyridoxal phosphate binding"/>
    <property type="evidence" value="ECO:0007669"/>
    <property type="project" value="UniProtKB-UniRule"/>
</dbReference>
<keyword evidence="2 4" id="KW-0663">Pyridoxal phosphate</keyword>
<dbReference type="KEGG" id="pbj:VN24_03620"/>
<dbReference type="InterPro" id="IPR020622">
    <property type="entry name" value="Ala_racemase_pyridoxalP-BS"/>
</dbReference>
<dbReference type="NCBIfam" id="TIGR00492">
    <property type="entry name" value="alr"/>
    <property type="match status" value="1"/>
</dbReference>
<name>A0A0D5NRF2_9BACL</name>
<dbReference type="STRING" id="1126833.VN24_03620"/>